<feature type="non-terminal residue" evidence="11">
    <location>
        <position position="1"/>
    </location>
</feature>
<dbReference type="GO" id="GO:0042575">
    <property type="term" value="C:DNA polymerase complex"/>
    <property type="evidence" value="ECO:0007669"/>
    <property type="project" value="UniProtKB-ARBA"/>
</dbReference>
<organism evidence="11">
    <name type="scientific">Ixodes ricinus</name>
    <name type="common">Common tick</name>
    <name type="synonym">Acarus ricinus</name>
    <dbReference type="NCBI Taxonomy" id="34613"/>
    <lineage>
        <taxon>Eukaryota</taxon>
        <taxon>Metazoa</taxon>
        <taxon>Ecdysozoa</taxon>
        <taxon>Arthropoda</taxon>
        <taxon>Chelicerata</taxon>
        <taxon>Arachnida</taxon>
        <taxon>Acari</taxon>
        <taxon>Parasitiformes</taxon>
        <taxon>Ixodida</taxon>
        <taxon>Ixodoidea</taxon>
        <taxon>Ixodidae</taxon>
        <taxon>Ixodinae</taxon>
        <taxon>Ixodes</taxon>
    </lineage>
</organism>
<dbReference type="GO" id="GO:0016787">
    <property type="term" value="F:hydrolase activity"/>
    <property type="evidence" value="ECO:0007669"/>
    <property type="project" value="UniProtKB-KW"/>
</dbReference>
<dbReference type="InterPro" id="IPR000477">
    <property type="entry name" value="RT_dom"/>
</dbReference>
<feature type="region of interest" description="Disordered" evidence="8">
    <location>
        <begin position="1242"/>
        <end position="1319"/>
    </location>
</feature>
<evidence type="ECO:0000256" key="5">
    <source>
        <dbReference type="ARBA" id="ARBA00022759"/>
    </source>
</evidence>
<feature type="compositionally biased region" description="Polar residues" evidence="8">
    <location>
        <begin position="1302"/>
        <end position="1312"/>
    </location>
</feature>
<feature type="domain" description="Reverse transcriptase" evidence="9">
    <location>
        <begin position="443"/>
        <end position="622"/>
    </location>
</feature>
<dbReference type="InterPro" id="IPR012337">
    <property type="entry name" value="RNaseH-like_sf"/>
</dbReference>
<name>A0A131Y4P5_IXORI</name>
<dbReference type="InterPro" id="IPR041588">
    <property type="entry name" value="Integrase_H2C2"/>
</dbReference>
<dbReference type="EC" id="2.7.7.49" evidence="1"/>
<dbReference type="InterPro" id="IPR036397">
    <property type="entry name" value="RNaseH_sf"/>
</dbReference>
<keyword evidence="5" id="KW-0255">Endonuclease</keyword>
<dbReference type="SUPFAM" id="SSF50630">
    <property type="entry name" value="Acid proteases"/>
    <property type="match status" value="1"/>
</dbReference>
<dbReference type="GO" id="GO:0003964">
    <property type="term" value="F:RNA-directed DNA polymerase activity"/>
    <property type="evidence" value="ECO:0007669"/>
    <property type="project" value="UniProtKB-KW"/>
</dbReference>
<dbReference type="Gene3D" id="1.10.340.70">
    <property type="match status" value="1"/>
</dbReference>
<keyword evidence="7" id="KW-0695">RNA-directed DNA polymerase</keyword>
<dbReference type="GO" id="GO:0003676">
    <property type="term" value="F:nucleic acid binding"/>
    <property type="evidence" value="ECO:0007669"/>
    <property type="project" value="InterPro"/>
</dbReference>
<dbReference type="Gene3D" id="3.10.10.10">
    <property type="entry name" value="HIV Type 1 Reverse Transcriptase, subunit A, domain 1"/>
    <property type="match status" value="1"/>
</dbReference>
<dbReference type="Gene3D" id="3.30.70.270">
    <property type="match status" value="2"/>
</dbReference>
<evidence type="ECO:0000256" key="8">
    <source>
        <dbReference type="SAM" id="MobiDB-lite"/>
    </source>
</evidence>
<protein>
    <recommendedName>
        <fullName evidence="1">RNA-directed DNA polymerase</fullName>
        <ecNumber evidence="1">2.7.7.49</ecNumber>
    </recommendedName>
</protein>
<reference evidence="11" key="1">
    <citation type="submission" date="2016-02" db="EMBL/GenBank/DDBJ databases">
        <title>RNAseq analyses of the midgut from blood- or serum-fed Ixodes ricinus ticks.</title>
        <authorList>
            <person name="Perner J."/>
            <person name="Provaznik J."/>
            <person name="Schrenkova J."/>
            <person name="Urbanova V."/>
            <person name="Ribeiro J.M."/>
            <person name="Kopacek P."/>
        </authorList>
    </citation>
    <scope>NUCLEOTIDE SEQUENCE</scope>
    <source>
        <tissue evidence="11">Gut</tissue>
    </source>
</reference>
<dbReference type="InterPro" id="IPR050951">
    <property type="entry name" value="Retrovirus_Pol_polyprotein"/>
</dbReference>
<dbReference type="Pfam" id="PF00665">
    <property type="entry name" value="rve"/>
    <property type="match status" value="1"/>
</dbReference>
<dbReference type="Pfam" id="PF17921">
    <property type="entry name" value="Integrase_H2C2"/>
    <property type="match status" value="1"/>
</dbReference>
<accession>A0A131Y4P5</accession>
<dbReference type="CDD" id="cd09274">
    <property type="entry name" value="RNase_HI_RT_Ty3"/>
    <property type="match status" value="1"/>
</dbReference>
<evidence type="ECO:0000256" key="6">
    <source>
        <dbReference type="ARBA" id="ARBA00022801"/>
    </source>
</evidence>
<keyword evidence="4" id="KW-0540">Nuclease</keyword>
<sequence>LPALPPFDPHSEVTSVAQRWTKWHSRFENFLLAANITDPDRKRALLLHYAGEAVYDVFLTLPNIGSDYDAAVAGLKAHFAPKKNVTYERHVFRQARQHADETLDQFQVRLRQLAATCEFADAEKELVSQIIEGTVSSTLRRNALRAPDITLEKLLLEGRSLENAERQAADIERKETAPVNKISPKRKQWPRQPPKKKEATQTKTCTCCGRQWPHEGGKEKCPAWGATCHNCNKKNHFAKMCKTRKREQVRTVQQLEQTRSENASEELYHVQQRHSKIPTVTVDVDEVKMEFYVDSGAGVDVMGETTWKDNVGTPLEKTDIRLVPYGTKQPLPVVGMFKAKIKARGNTAQTNIYVIKGRHASLLSYQTATDLGLIQVLNSVEKKSTVNPVKEFPNLFTGLGKLKNIQVKLQIKDDVKPVARPHRRIPFKMRKGIEEELKRLEGLDIIEPVTGPTPWVSPIVVVPKQNNPQAVRMCVDMREPNTAIERERHVMPTVEDVIGILNGAKYFTKLDLNEGYHQLELDEKSRQITTFATHKGLRRYKRLPFGVNSAAEIFQDVVRQVLPDEEGVINISDDILVSGRTLEEHDKRLRLVLKALQDAGLTLNEKKCVFGASSLKFFGHVFSASGITVDPAKVEAVTRMTPPNDPSEVRSLLGMVNYNGRFIPKLAQIVEPLRVLTHAKTIFKWTKEHQDALDKVKAEMTASHLLDYYDDSKETYLITDAGPCGLGAMLTQEPTRNGKPSILAYYSRALTPTERRYPQIDKEMLAIVSAVEHFRIYLAGGFFTIKTDHKPLVSILQNPRAKLSARLERLNLRLQQYSYKVEHIPGKDNPADYLSRHAQDSDVESKESRATREYVHYLCTTAVPKAMTLEDVQKAYERDPVMQKLKSAIIGKDQRNSDKMFEEETLRPFAQIRQELTVTDNDLILRGARLLLPESLHARAVEIAHRGHLGVVKTKQLIREKNWFPGLDKKVESVVKNCRACQSTVSNEKPPPLKMTELPAGPWQSLAADFAGPFQGGKYLLVVVDEYSRFPLVTALPSLNAERVTSKMQEMFAVHGLPLSIKTDNGPPFFSREFANFMADNGIRHHRVTPLWPQANGEAERFIKNIKKAVKAATVEGKSWEAELQEYLLNYRATPQGTTGLSPAELLYGRKLKTKLPEFDGPRDDHDVRVRDQCKKAQMKLYADEKRHAMPHNLQKGDYVLMKRPVTLAHESKYDPDPYVITRVQGTAITVTRHGKRTIRNSSFFKKVERAQETPPNDDFDNPATETVSTDDQGDPDADTPHHTEPPEADETPPQALRPARSTRNVRPQQLNDYVVDFR</sequence>
<evidence type="ECO:0000256" key="2">
    <source>
        <dbReference type="ARBA" id="ARBA00022679"/>
    </source>
</evidence>
<keyword evidence="3" id="KW-0548">Nucleotidyltransferase</keyword>
<dbReference type="EMBL" id="GEFM01002446">
    <property type="protein sequence ID" value="JAP73350.1"/>
    <property type="molecule type" value="mRNA"/>
</dbReference>
<dbReference type="GO" id="GO:0015074">
    <property type="term" value="P:DNA integration"/>
    <property type="evidence" value="ECO:0007669"/>
    <property type="project" value="InterPro"/>
</dbReference>
<keyword evidence="6" id="KW-0378">Hydrolase</keyword>
<feature type="domain" description="Integrase catalytic" evidence="10">
    <location>
        <begin position="998"/>
        <end position="1151"/>
    </location>
</feature>
<dbReference type="GO" id="GO:0004519">
    <property type="term" value="F:endonuclease activity"/>
    <property type="evidence" value="ECO:0007669"/>
    <property type="project" value="UniProtKB-KW"/>
</dbReference>
<dbReference type="InterPro" id="IPR001584">
    <property type="entry name" value="Integrase_cat-core"/>
</dbReference>
<evidence type="ECO:0000256" key="1">
    <source>
        <dbReference type="ARBA" id="ARBA00012493"/>
    </source>
</evidence>
<evidence type="ECO:0000256" key="7">
    <source>
        <dbReference type="ARBA" id="ARBA00022918"/>
    </source>
</evidence>
<dbReference type="FunFam" id="3.30.420.10:FF:000063">
    <property type="entry name" value="Retrovirus-related Pol polyprotein from transposon 297-like Protein"/>
    <property type="match status" value="1"/>
</dbReference>
<dbReference type="Gene3D" id="3.10.20.370">
    <property type="match status" value="1"/>
</dbReference>
<dbReference type="CDD" id="cd01647">
    <property type="entry name" value="RT_LTR"/>
    <property type="match status" value="1"/>
</dbReference>
<dbReference type="InterPro" id="IPR043502">
    <property type="entry name" value="DNA/RNA_pol_sf"/>
</dbReference>
<dbReference type="SUPFAM" id="SSF53098">
    <property type="entry name" value="Ribonuclease H-like"/>
    <property type="match status" value="1"/>
</dbReference>
<dbReference type="Pfam" id="PF00078">
    <property type="entry name" value="RVT_1"/>
    <property type="match status" value="1"/>
</dbReference>
<evidence type="ECO:0000259" key="9">
    <source>
        <dbReference type="PROSITE" id="PS50878"/>
    </source>
</evidence>
<dbReference type="InterPro" id="IPR043128">
    <property type="entry name" value="Rev_trsase/Diguanyl_cyclase"/>
</dbReference>
<dbReference type="InterPro" id="IPR021109">
    <property type="entry name" value="Peptidase_aspartic_dom_sf"/>
</dbReference>
<evidence type="ECO:0000256" key="3">
    <source>
        <dbReference type="ARBA" id="ARBA00022695"/>
    </source>
</evidence>
<dbReference type="SUPFAM" id="SSF56672">
    <property type="entry name" value="DNA/RNA polymerases"/>
    <property type="match status" value="1"/>
</dbReference>
<dbReference type="FunFam" id="3.30.70.270:FF:000026">
    <property type="entry name" value="Transposon Ty3-G Gag-Pol polyprotein"/>
    <property type="match status" value="1"/>
</dbReference>
<evidence type="ECO:0000259" key="10">
    <source>
        <dbReference type="PROSITE" id="PS50994"/>
    </source>
</evidence>
<keyword evidence="2" id="KW-0808">Transferase</keyword>
<dbReference type="Gene3D" id="3.30.420.10">
    <property type="entry name" value="Ribonuclease H-like superfamily/Ribonuclease H"/>
    <property type="match status" value="1"/>
</dbReference>
<dbReference type="PANTHER" id="PTHR37984">
    <property type="entry name" value="PROTEIN CBG26694"/>
    <property type="match status" value="1"/>
</dbReference>
<dbReference type="InterPro" id="IPR041373">
    <property type="entry name" value="RT_RNaseH"/>
</dbReference>
<evidence type="ECO:0000313" key="11">
    <source>
        <dbReference type="EMBL" id="JAP73350.1"/>
    </source>
</evidence>
<dbReference type="PROSITE" id="PS50878">
    <property type="entry name" value="RT_POL"/>
    <property type="match status" value="1"/>
</dbReference>
<dbReference type="PANTHER" id="PTHR37984:SF11">
    <property type="entry name" value="INTEGRASE CATALYTIC DOMAIN-CONTAINING PROTEIN"/>
    <property type="match status" value="1"/>
</dbReference>
<proteinExistence type="evidence at transcript level"/>
<evidence type="ECO:0000256" key="4">
    <source>
        <dbReference type="ARBA" id="ARBA00022722"/>
    </source>
</evidence>
<dbReference type="PROSITE" id="PS50994">
    <property type="entry name" value="INTEGRASE"/>
    <property type="match status" value="1"/>
</dbReference>
<dbReference type="FunFam" id="3.10.20.370:FF:000001">
    <property type="entry name" value="Retrovirus-related Pol polyprotein from transposon 17.6-like protein"/>
    <property type="match status" value="1"/>
</dbReference>
<dbReference type="FunFam" id="3.10.10.10:FF:000003">
    <property type="entry name" value="Retrovirus-related Pol polyprotein from transposon 297-like Protein"/>
    <property type="match status" value="1"/>
</dbReference>
<dbReference type="FunFam" id="1.10.340.70:FF:000003">
    <property type="entry name" value="Protein CBG25708"/>
    <property type="match status" value="1"/>
</dbReference>
<dbReference type="Pfam" id="PF17917">
    <property type="entry name" value="RT_RNaseH"/>
    <property type="match status" value="1"/>
</dbReference>